<name>A0A8J3JQN2_9ACTN</name>
<dbReference type="InterPro" id="IPR025633">
    <property type="entry name" value="DUF4291"/>
</dbReference>
<protein>
    <recommendedName>
        <fullName evidence="3">DUF4291 domain-containing protein</fullName>
    </recommendedName>
</protein>
<sequence>MPLRQIRADFDSGTIAVYQAYPPAIAEAALAAGRFVAPFSFTRMTWIKPSLLWLMHRSNWARKPGQERILAVRITRAGWEQALAHGVLTAPVPAIHGSAAAWSEAFEAARVHVQWDPERTLRGAALNHYSIQVGIGRTLIRTFADEWVTGLTDLTPTVHRIDTLVRAGKHAQAQRLLPAERPYPLGADLARRIQSDT</sequence>
<organism evidence="1 2">
    <name type="scientific">Catellatospora bangladeshensis</name>
    <dbReference type="NCBI Taxonomy" id="310355"/>
    <lineage>
        <taxon>Bacteria</taxon>
        <taxon>Bacillati</taxon>
        <taxon>Actinomycetota</taxon>
        <taxon>Actinomycetes</taxon>
        <taxon>Micromonosporales</taxon>
        <taxon>Micromonosporaceae</taxon>
        <taxon>Catellatospora</taxon>
    </lineage>
</organism>
<dbReference type="AlphaFoldDB" id="A0A8J3JQN2"/>
<gene>
    <name evidence="1" type="ORF">Cba03nite_44520</name>
</gene>
<dbReference type="PANTHER" id="PTHR38567:SF1">
    <property type="entry name" value="DUF4291 DOMAIN-CONTAINING PROTEIN"/>
    <property type="match status" value="1"/>
</dbReference>
<dbReference type="RefSeq" id="WP_203749394.1">
    <property type="nucleotide sequence ID" value="NZ_BONF01000026.1"/>
</dbReference>
<dbReference type="Proteomes" id="UP000601223">
    <property type="component" value="Unassembled WGS sequence"/>
</dbReference>
<dbReference type="Pfam" id="PF14124">
    <property type="entry name" value="DUF4291"/>
    <property type="match status" value="1"/>
</dbReference>
<dbReference type="PANTHER" id="PTHR38567">
    <property type="entry name" value="DUF4291 DOMAIN-CONTAINING PROTEIN"/>
    <property type="match status" value="1"/>
</dbReference>
<keyword evidence="2" id="KW-1185">Reference proteome</keyword>
<accession>A0A8J3JQN2</accession>
<proteinExistence type="predicted"/>
<evidence type="ECO:0008006" key="3">
    <source>
        <dbReference type="Google" id="ProtNLM"/>
    </source>
</evidence>
<reference evidence="1 2" key="1">
    <citation type="submission" date="2021-01" db="EMBL/GenBank/DDBJ databases">
        <title>Whole genome shotgun sequence of Catellatospora bangladeshensis NBRC 107357.</title>
        <authorList>
            <person name="Komaki H."/>
            <person name="Tamura T."/>
        </authorList>
    </citation>
    <scope>NUCLEOTIDE SEQUENCE [LARGE SCALE GENOMIC DNA]</scope>
    <source>
        <strain evidence="1 2">NBRC 107357</strain>
    </source>
</reference>
<comment type="caution">
    <text evidence="1">The sequence shown here is derived from an EMBL/GenBank/DDBJ whole genome shotgun (WGS) entry which is preliminary data.</text>
</comment>
<evidence type="ECO:0000313" key="2">
    <source>
        <dbReference type="Proteomes" id="UP000601223"/>
    </source>
</evidence>
<dbReference type="EMBL" id="BONF01000026">
    <property type="protein sequence ID" value="GIF83103.1"/>
    <property type="molecule type" value="Genomic_DNA"/>
</dbReference>
<evidence type="ECO:0000313" key="1">
    <source>
        <dbReference type="EMBL" id="GIF83103.1"/>
    </source>
</evidence>